<gene>
    <name evidence="1" type="ORF">FAZ19_03075</name>
</gene>
<dbReference type="AlphaFoldDB" id="A0A4U0H8Q4"/>
<reference evidence="1 2" key="1">
    <citation type="submission" date="2019-04" db="EMBL/GenBank/DDBJ databases">
        <title>Sphingobacterium olei sp. nov., isolated from oil-contaminated soil.</title>
        <authorList>
            <person name="Liu B."/>
        </authorList>
    </citation>
    <scope>NUCLEOTIDE SEQUENCE [LARGE SCALE GENOMIC DNA]</scope>
    <source>
        <strain evidence="1 2">Y3L14</strain>
    </source>
</reference>
<comment type="caution">
    <text evidence="1">The sequence shown here is derived from an EMBL/GenBank/DDBJ whole genome shotgun (WGS) entry which is preliminary data.</text>
</comment>
<name>A0A4U0H8Q4_9SPHI</name>
<evidence type="ECO:0000313" key="1">
    <source>
        <dbReference type="EMBL" id="TJY68253.1"/>
    </source>
</evidence>
<dbReference type="RefSeq" id="WP_136819123.1">
    <property type="nucleotide sequence ID" value="NZ_BMJX01000001.1"/>
</dbReference>
<sequence length="142" mass="15969">MNLPIHDDRILKLIPQRPPIVMVDTLYRYAENCLLSGLHVREDTLFVNIETLQECGLLEHMAQSVALHTGYDYFIRNEEPPIGYIGSMQSIELTSLPKVGDVIQTEVQIIQEFMGVTLVNITSKIGKEVIGRAQMKTVVVSS</sequence>
<dbReference type="OrthoDB" id="2922403at2"/>
<proteinExistence type="predicted"/>
<accession>A0A4U0H8Q4</accession>
<keyword evidence="2" id="KW-1185">Reference proteome</keyword>
<dbReference type="Proteomes" id="UP000309872">
    <property type="component" value="Unassembled WGS sequence"/>
</dbReference>
<dbReference type="Gene3D" id="3.10.129.10">
    <property type="entry name" value="Hotdog Thioesterase"/>
    <property type="match status" value="1"/>
</dbReference>
<dbReference type="EMBL" id="SUKA01000001">
    <property type="protein sequence ID" value="TJY68253.1"/>
    <property type="molecule type" value="Genomic_DNA"/>
</dbReference>
<dbReference type="InterPro" id="IPR016776">
    <property type="entry name" value="ApeP-like_dehydratase"/>
</dbReference>
<dbReference type="Pfam" id="PF22817">
    <property type="entry name" value="ApeP-like"/>
    <property type="match status" value="1"/>
</dbReference>
<dbReference type="SUPFAM" id="SSF54637">
    <property type="entry name" value="Thioesterase/thiol ester dehydrase-isomerase"/>
    <property type="match status" value="1"/>
</dbReference>
<evidence type="ECO:0008006" key="3">
    <source>
        <dbReference type="Google" id="ProtNLM"/>
    </source>
</evidence>
<dbReference type="InterPro" id="IPR029069">
    <property type="entry name" value="HotDog_dom_sf"/>
</dbReference>
<organism evidence="1 2">
    <name type="scientific">Sphingobacterium alkalisoli</name>
    <dbReference type="NCBI Taxonomy" id="1874115"/>
    <lineage>
        <taxon>Bacteria</taxon>
        <taxon>Pseudomonadati</taxon>
        <taxon>Bacteroidota</taxon>
        <taxon>Sphingobacteriia</taxon>
        <taxon>Sphingobacteriales</taxon>
        <taxon>Sphingobacteriaceae</taxon>
        <taxon>Sphingobacterium</taxon>
    </lineage>
</organism>
<evidence type="ECO:0000313" key="2">
    <source>
        <dbReference type="Proteomes" id="UP000309872"/>
    </source>
</evidence>
<protein>
    <recommendedName>
        <fullName evidence="3">FabZ</fullName>
    </recommendedName>
</protein>